<evidence type="ECO:0000256" key="2">
    <source>
        <dbReference type="ARBA" id="ARBA00022603"/>
    </source>
</evidence>
<evidence type="ECO:0000256" key="5">
    <source>
        <dbReference type="HAMAP-Rule" id="MF_01813"/>
    </source>
</evidence>
<protein>
    <recommendedName>
        <fullName evidence="5">Demethylmenaquinone methyltransferase</fullName>
        <ecNumber evidence="5">2.1.1.163</ecNumber>
    </recommendedName>
</protein>
<dbReference type="InterPro" id="IPR004033">
    <property type="entry name" value="UbiE/COQ5_MeTrFase"/>
</dbReference>
<dbReference type="KEGG" id="nam:NAMH_0741"/>
<dbReference type="EC" id="2.1.1.163" evidence="5"/>
<dbReference type="PANTHER" id="PTHR43591:SF24">
    <property type="entry name" value="2-METHOXY-6-POLYPRENYL-1,4-BENZOQUINOL METHYLASE, MITOCHONDRIAL"/>
    <property type="match status" value="1"/>
</dbReference>
<dbReference type="InterPro" id="IPR029063">
    <property type="entry name" value="SAM-dependent_MTases_sf"/>
</dbReference>
<dbReference type="Gene3D" id="3.40.50.150">
    <property type="entry name" value="Vaccinia Virus protein VP39"/>
    <property type="match status" value="1"/>
</dbReference>
<dbReference type="CDD" id="cd02440">
    <property type="entry name" value="AdoMet_MTases"/>
    <property type="match status" value="1"/>
</dbReference>
<evidence type="ECO:0000313" key="6">
    <source>
        <dbReference type="EMBL" id="ACM92141.1"/>
    </source>
</evidence>
<dbReference type="Proteomes" id="UP000000448">
    <property type="component" value="Chromosome"/>
</dbReference>
<proteinExistence type="inferred from homology"/>
<dbReference type="NCBIfam" id="TIGR01934">
    <property type="entry name" value="MenG_MenH_UbiE"/>
    <property type="match status" value="1"/>
</dbReference>
<sequence>MSRQEQIVQMFDSIANRYDFVNRVLTFGIDKKWRQNAIKKTLEIIDKPEVKILDVACGTGDMIEIWQKEADKKNIKTHICGLDPSSGMLEVAKKRFSNLKFYQAYATDIPCQSGTIDGISISFGIRNVLEIKKAIKEFHRVLKNGGVVLVLEFVKAENPNKFRKCVDFYSNKFLPKIGGILSKNKEAYEYLPNSIENFYTPSQLVSLFEEQGFKTIKSDSFNFGQVGVFIFKK</sequence>
<comment type="caution">
    <text evidence="5">Lacks conserved residue(s) required for the propagation of feature annotation.</text>
</comment>
<keyword evidence="2 5" id="KW-0489">Methyltransferase</keyword>
<dbReference type="PANTHER" id="PTHR43591">
    <property type="entry name" value="METHYLTRANSFERASE"/>
    <property type="match status" value="1"/>
</dbReference>
<dbReference type="GO" id="GO:0032259">
    <property type="term" value="P:methylation"/>
    <property type="evidence" value="ECO:0007669"/>
    <property type="project" value="UniProtKB-KW"/>
</dbReference>
<dbReference type="UniPathway" id="UPA00079">
    <property type="reaction ID" value="UER00169"/>
</dbReference>
<keyword evidence="7" id="KW-1185">Reference proteome</keyword>
<keyword evidence="1 5" id="KW-0474">Menaquinone biosynthesis</keyword>
<feature type="binding site" evidence="5">
    <location>
        <position position="122"/>
    </location>
    <ligand>
        <name>S-adenosyl-L-methionine</name>
        <dbReference type="ChEBI" id="CHEBI:59789"/>
    </ligand>
</feature>
<dbReference type="RefSeq" id="WP_012663513.1">
    <property type="nucleotide sequence ID" value="NC_012115.1"/>
</dbReference>
<dbReference type="UniPathway" id="UPA00232"/>
<comment type="catalytic activity">
    <reaction evidence="5">
        <text>a 2-demethylmenaquinol + S-adenosyl-L-methionine = a menaquinol + S-adenosyl-L-homocysteine + H(+)</text>
        <dbReference type="Rhea" id="RHEA:42640"/>
        <dbReference type="Rhea" id="RHEA-COMP:9539"/>
        <dbReference type="Rhea" id="RHEA-COMP:9563"/>
        <dbReference type="ChEBI" id="CHEBI:15378"/>
        <dbReference type="ChEBI" id="CHEBI:18151"/>
        <dbReference type="ChEBI" id="CHEBI:55437"/>
        <dbReference type="ChEBI" id="CHEBI:57856"/>
        <dbReference type="ChEBI" id="CHEBI:59789"/>
        <dbReference type="EC" id="2.1.1.163"/>
    </reaction>
</comment>
<evidence type="ECO:0000256" key="4">
    <source>
        <dbReference type="ARBA" id="ARBA00022691"/>
    </source>
</evidence>
<dbReference type="STRING" id="598659.NAMH_0741"/>
<keyword evidence="3 5" id="KW-0808">Transferase</keyword>
<name>B9L936_NAUPA</name>
<keyword evidence="6" id="KW-0830">Ubiquinone</keyword>
<dbReference type="PROSITE" id="PS51608">
    <property type="entry name" value="SAM_MT_UBIE"/>
    <property type="match status" value="1"/>
</dbReference>
<comment type="similarity">
    <text evidence="5">Belongs to the class I-like SAM-binding methyltransferase superfamily. MenG/UbiE family.</text>
</comment>
<gene>
    <name evidence="5" type="primary">menG</name>
    <name evidence="6" type="ordered locus">NAMH_0741</name>
</gene>
<keyword evidence="4 5" id="KW-0949">S-adenosyl-L-methionine</keyword>
<dbReference type="AlphaFoldDB" id="B9L936"/>
<dbReference type="GO" id="GO:0043770">
    <property type="term" value="F:demethylmenaquinone methyltransferase activity"/>
    <property type="evidence" value="ECO:0007669"/>
    <property type="project" value="UniProtKB-UniRule"/>
</dbReference>
<dbReference type="GO" id="GO:0009234">
    <property type="term" value="P:menaquinone biosynthetic process"/>
    <property type="evidence" value="ECO:0007669"/>
    <property type="project" value="UniProtKB-UniRule"/>
</dbReference>
<evidence type="ECO:0000256" key="1">
    <source>
        <dbReference type="ARBA" id="ARBA00022428"/>
    </source>
</evidence>
<evidence type="ECO:0000256" key="3">
    <source>
        <dbReference type="ARBA" id="ARBA00022679"/>
    </source>
</evidence>
<feature type="binding site" evidence="5">
    <location>
        <position position="83"/>
    </location>
    <ligand>
        <name>S-adenosyl-L-methionine</name>
        <dbReference type="ChEBI" id="CHEBI:59789"/>
    </ligand>
</feature>
<dbReference type="eggNOG" id="COG2226">
    <property type="taxonomic scope" value="Bacteria"/>
</dbReference>
<dbReference type="Pfam" id="PF01209">
    <property type="entry name" value="Ubie_methyltran"/>
    <property type="match status" value="1"/>
</dbReference>
<dbReference type="SUPFAM" id="SSF53335">
    <property type="entry name" value="S-adenosyl-L-methionine-dependent methyltransferases"/>
    <property type="match status" value="1"/>
</dbReference>
<dbReference type="OrthoDB" id="9808140at2"/>
<comment type="function">
    <text evidence="5">Methyltransferase required for the conversion of demethylmenaquinol (DMKH2) to menaquinol (MKH2).</text>
</comment>
<dbReference type="GO" id="GO:0006744">
    <property type="term" value="P:ubiquinone biosynthetic process"/>
    <property type="evidence" value="ECO:0007669"/>
    <property type="project" value="UniProtKB-UniPathway"/>
</dbReference>
<dbReference type="NCBIfam" id="NF001244">
    <property type="entry name" value="PRK00216.1-5"/>
    <property type="match status" value="1"/>
</dbReference>
<dbReference type="EMBL" id="CP001279">
    <property type="protein sequence ID" value="ACM92141.1"/>
    <property type="molecule type" value="Genomic_DNA"/>
</dbReference>
<accession>B9L936</accession>
<dbReference type="HOGENOM" id="CLU_037990_0_0_7"/>
<evidence type="ECO:0000313" key="7">
    <source>
        <dbReference type="Proteomes" id="UP000000448"/>
    </source>
</evidence>
<dbReference type="HAMAP" id="MF_01813">
    <property type="entry name" value="MenG_UbiE_methyltr"/>
    <property type="match status" value="1"/>
</dbReference>
<organism evidence="6 7">
    <name type="scientific">Nautilia profundicola (strain ATCC BAA-1463 / DSM 18972 / AmH)</name>
    <dbReference type="NCBI Taxonomy" id="598659"/>
    <lineage>
        <taxon>Bacteria</taxon>
        <taxon>Pseudomonadati</taxon>
        <taxon>Campylobacterota</taxon>
        <taxon>Epsilonproteobacteria</taxon>
        <taxon>Nautiliales</taxon>
        <taxon>Nautiliaceae</taxon>
        <taxon>Nautilia</taxon>
    </lineage>
</organism>
<comment type="pathway">
    <text evidence="5">Quinol/quinone metabolism; menaquinone biosynthesis; menaquinol from 1,4-dihydroxy-2-naphthoate: step 2/2.</text>
</comment>
<feature type="binding site" evidence="5">
    <location>
        <position position="59"/>
    </location>
    <ligand>
        <name>S-adenosyl-L-methionine</name>
        <dbReference type="ChEBI" id="CHEBI:59789"/>
    </ligand>
</feature>
<reference evidence="6 7" key="1">
    <citation type="journal article" date="2009" name="PLoS Genet.">
        <title>Adaptations to submarine hydrothermal environments exemplified by the genome of Nautilia profundicola.</title>
        <authorList>
            <person name="Campbell B.J."/>
            <person name="Smith J.L."/>
            <person name="Hanson T.E."/>
            <person name="Klotz M.G."/>
            <person name="Stein L.Y."/>
            <person name="Lee C.K."/>
            <person name="Wu D."/>
            <person name="Robinson J.M."/>
            <person name="Khouri H.M."/>
            <person name="Eisen J.A."/>
            <person name="Cary S.C."/>
        </authorList>
    </citation>
    <scope>NUCLEOTIDE SEQUENCE [LARGE SCALE GENOMIC DNA]</scope>
    <source>
        <strain evidence="7">ATCC BAA-1463 / DSM 18972 / AmH</strain>
    </source>
</reference>